<dbReference type="KEGG" id="pbk:Back11_36480"/>
<dbReference type="PROSITE" id="PS51340">
    <property type="entry name" value="MOSC"/>
    <property type="match status" value="1"/>
</dbReference>
<sequence length="244" mass="27666">MTLISIGQLSQINRYPVKSFAGESLKTSKVETYGLYGDRCHAFIDETKQGWDSFVTARAIPNMLGYKAKLVGEGAEQEFPKVNITSPDGRNFNWDEELLNEIQPYYKRKITMKSYTAQKSDDLLAVDAGSILIITEFSLRKLEAIWGKRLDKRRFRANLVLSLDEDAFNESNWIGKRLVVGSTEIQADIFCERCSMITIDPDSLEKDASLLKKVNEEMNLHFGVYASVIKTGQINVGDRVYLVD</sequence>
<dbReference type="GO" id="GO:0030151">
    <property type="term" value="F:molybdenum ion binding"/>
    <property type="evidence" value="ECO:0007669"/>
    <property type="project" value="InterPro"/>
</dbReference>
<dbReference type="Pfam" id="PF03476">
    <property type="entry name" value="MOSC_N"/>
    <property type="match status" value="1"/>
</dbReference>
<dbReference type="AlphaFoldDB" id="A0A3G9JBK2"/>
<dbReference type="Gene3D" id="2.40.33.20">
    <property type="entry name" value="PK beta-barrel domain-like"/>
    <property type="match status" value="1"/>
</dbReference>
<dbReference type="GO" id="GO:0030170">
    <property type="term" value="F:pyridoxal phosphate binding"/>
    <property type="evidence" value="ECO:0007669"/>
    <property type="project" value="InterPro"/>
</dbReference>
<dbReference type="InterPro" id="IPR005302">
    <property type="entry name" value="MoCF_Sase_C"/>
</dbReference>
<dbReference type="Proteomes" id="UP000275368">
    <property type="component" value="Chromosome"/>
</dbReference>
<proteinExistence type="predicted"/>
<protein>
    <submittedName>
        <fullName evidence="1">Molybdenum cofactor biosynthesis protein</fullName>
    </submittedName>
</protein>
<dbReference type="GO" id="GO:0003824">
    <property type="term" value="F:catalytic activity"/>
    <property type="evidence" value="ECO:0007669"/>
    <property type="project" value="InterPro"/>
</dbReference>
<dbReference type="Pfam" id="PF03473">
    <property type="entry name" value="MOSC"/>
    <property type="match status" value="1"/>
</dbReference>
<dbReference type="RefSeq" id="WP_232015829.1">
    <property type="nucleotide sequence ID" value="NZ_AP019308.1"/>
</dbReference>
<evidence type="ECO:0000313" key="1">
    <source>
        <dbReference type="EMBL" id="BBH22303.1"/>
    </source>
</evidence>
<dbReference type="SUPFAM" id="SSF50800">
    <property type="entry name" value="PK beta-barrel domain-like"/>
    <property type="match status" value="1"/>
</dbReference>
<organism evidence="1 2">
    <name type="scientific">Paenibacillus baekrokdamisoli</name>
    <dbReference type="NCBI Taxonomy" id="1712516"/>
    <lineage>
        <taxon>Bacteria</taxon>
        <taxon>Bacillati</taxon>
        <taxon>Bacillota</taxon>
        <taxon>Bacilli</taxon>
        <taxon>Bacillales</taxon>
        <taxon>Paenibacillaceae</taxon>
        <taxon>Paenibacillus</taxon>
    </lineage>
</organism>
<accession>A0A3G9JBK2</accession>
<name>A0A3G9JBK2_9BACL</name>
<reference evidence="1 2" key="1">
    <citation type="submission" date="2018-11" db="EMBL/GenBank/DDBJ databases">
        <title>Complete genome sequence of Paenibacillus baekrokdamisoli strain KCTC 33723.</title>
        <authorList>
            <person name="Kang S.W."/>
            <person name="Lee K.C."/>
            <person name="Kim K.K."/>
            <person name="Kim J.S."/>
            <person name="Kim D.S."/>
            <person name="Ko S.H."/>
            <person name="Yang S.H."/>
            <person name="Lee J.S."/>
        </authorList>
    </citation>
    <scope>NUCLEOTIDE SEQUENCE [LARGE SCALE GENOMIC DNA]</scope>
    <source>
        <strain evidence="1 2">KCTC 33723</strain>
    </source>
</reference>
<gene>
    <name evidence="1" type="ORF">Back11_36480</name>
</gene>
<dbReference type="EMBL" id="AP019308">
    <property type="protein sequence ID" value="BBH22303.1"/>
    <property type="molecule type" value="Genomic_DNA"/>
</dbReference>
<keyword evidence="2" id="KW-1185">Reference proteome</keyword>
<dbReference type="InterPro" id="IPR011037">
    <property type="entry name" value="Pyrv_Knase-like_insert_dom_sf"/>
</dbReference>
<dbReference type="InterPro" id="IPR005303">
    <property type="entry name" value="MOCOS_middle"/>
</dbReference>
<evidence type="ECO:0000313" key="2">
    <source>
        <dbReference type="Proteomes" id="UP000275368"/>
    </source>
</evidence>